<dbReference type="EMBL" id="CP065592">
    <property type="protein sequence ID" value="QPQ54263.1"/>
    <property type="molecule type" value="Genomic_DNA"/>
</dbReference>
<proteinExistence type="predicted"/>
<keyword evidence="1" id="KW-0472">Membrane</keyword>
<feature type="transmembrane region" description="Helical" evidence="1">
    <location>
        <begin position="71"/>
        <end position="92"/>
    </location>
</feature>
<dbReference type="KEGG" id="sflv:IC614_07785"/>
<feature type="transmembrane region" description="Helical" evidence="1">
    <location>
        <begin position="153"/>
        <end position="175"/>
    </location>
</feature>
<keyword evidence="1" id="KW-0812">Transmembrane</keyword>
<keyword evidence="3" id="KW-1185">Reference proteome</keyword>
<feature type="transmembrane region" description="Helical" evidence="1">
    <location>
        <begin position="43"/>
        <end position="59"/>
    </location>
</feature>
<gene>
    <name evidence="2" type="ORF">IC614_07785</name>
</gene>
<dbReference type="AlphaFoldDB" id="A0A7T2LLD5"/>
<accession>A0A7T2LLD5</accession>
<evidence type="ECO:0000313" key="2">
    <source>
        <dbReference type="EMBL" id="QPQ54263.1"/>
    </source>
</evidence>
<keyword evidence="1" id="KW-1133">Transmembrane helix</keyword>
<sequence length="184" mass="18795">MAETRMQGRKGFSWRPIGWGGAAFLLTLPLVAGAPWTLSDYVIMGLMLGVAGLVIELAVRTSGNRAYRGGATLAVAASFLLVWVNGAVGLLGSENNPANLLFFGVIAIAAAGSAMAGFRAAGMARAMFAAAAAQAAIGVAALIWPLGSPGYQGIYEAVMGTILFSAFWLGSAGLFRRAAGQGQP</sequence>
<feature type="transmembrane region" description="Helical" evidence="1">
    <location>
        <begin position="98"/>
        <end position="116"/>
    </location>
</feature>
<feature type="transmembrane region" description="Helical" evidence="1">
    <location>
        <begin position="128"/>
        <end position="147"/>
    </location>
</feature>
<protein>
    <submittedName>
        <fullName evidence="2">Uncharacterized protein</fullName>
    </submittedName>
</protein>
<evidence type="ECO:0000313" key="3">
    <source>
        <dbReference type="Proteomes" id="UP000594873"/>
    </source>
</evidence>
<organism evidence="2 3">
    <name type="scientific">Allosphingosinicella flava</name>
    <dbReference type="NCBI Taxonomy" id="2771430"/>
    <lineage>
        <taxon>Bacteria</taxon>
        <taxon>Pseudomonadati</taxon>
        <taxon>Pseudomonadota</taxon>
        <taxon>Alphaproteobacteria</taxon>
        <taxon>Sphingomonadales</taxon>
        <taxon>Sphingomonadaceae</taxon>
        <taxon>Allosphingosinicella</taxon>
    </lineage>
</organism>
<reference evidence="2 3" key="1">
    <citation type="submission" date="2020-11" db="EMBL/GenBank/DDBJ databases">
        <title>Genome seq and assembly of Sphingosinicella sp.</title>
        <authorList>
            <person name="Chhetri G."/>
        </authorList>
    </citation>
    <scope>NUCLEOTIDE SEQUENCE [LARGE SCALE GENOMIC DNA]</scope>
    <source>
        <strain evidence="2 3">UDD2</strain>
    </source>
</reference>
<dbReference type="Proteomes" id="UP000594873">
    <property type="component" value="Chromosome"/>
</dbReference>
<name>A0A7T2LLD5_9SPHN</name>
<dbReference type="RefSeq" id="WP_200970790.1">
    <property type="nucleotide sequence ID" value="NZ_CP065592.1"/>
</dbReference>
<evidence type="ECO:0000256" key="1">
    <source>
        <dbReference type="SAM" id="Phobius"/>
    </source>
</evidence>